<dbReference type="Gene3D" id="1.10.620.20">
    <property type="entry name" value="Ribonucleotide Reductase, subunit A"/>
    <property type="match status" value="1"/>
</dbReference>
<dbReference type="SUPFAM" id="SSF47240">
    <property type="entry name" value="Ferritin-like"/>
    <property type="match status" value="1"/>
</dbReference>
<dbReference type="GO" id="GO:0016491">
    <property type="term" value="F:oxidoreductase activity"/>
    <property type="evidence" value="ECO:0007669"/>
    <property type="project" value="InterPro"/>
</dbReference>
<dbReference type="InterPro" id="IPR009078">
    <property type="entry name" value="Ferritin-like_SF"/>
</dbReference>
<dbReference type="PATRIC" id="fig|1326980.8.peg.476"/>
<dbReference type="EMBL" id="JZWS02000004">
    <property type="protein sequence ID" value="MCL7344118.1"/>
    <property type="molecule type" value="Genomic_DNA"/>
</dbReference>
<dbReference type="InterPro" id="IPR012348">
    <property type="entry name" value="RNR-like"/>
</dbReference>
<dbReference type="AlphaFoldDB" id="A0A0F2LNW0"/>
<name>A0A0F2LNW0_9CREN</name>
<organism evidence="1">
    <name type="scientific">Candidatus Aramenus sulfurataquae</name>
    <dbReference type="NCBI Taxonomy" id="1326980"/>
    <lineage>
        <taxon>Archaea</taxon>
        <taxon>Thermoproteota</taxon>
        <taxon>Thermoprotei</taxon>
        <taxon>Sulfolobales</taxon>
        <taxon>Sulfolobaceae</taxon>
        <taxon>Candidatus Aramenus</taxon>
    </lineage>
</organism>
<evidence type="ECO:0000313" key="2">
    <source>
        <dbReference type="EMBL" id="MCL7344118.1"/>
    </source>
</evidence>
<protein>
    <submittedName>
        <fullName evidence="1">Uncharacterized protein</fullName>
    </submittedName>
</protein>
<reference evidence="2" key="2">
    <citation type="submission" date="2022-05" db="EMBL/GenBank/DDBJ databases">
        <title>Metagenome Sequencing of an Archaeal-Dominated Microbial Community from a Hot Spring at the Los Azufres Geothermal Field, Mexico.</title>
        <authorList>
            <person name="Marin-Paredes R."/>
            <person name="Martinez-Romero E."/>
            <person name="Servin-Garciduenas L.E."/>
        </authorList>
    </citation>
    <scope>NUCLEOTIDE SEQUENCE</scope>
    <source>
        <strain evidence="2">AZ1-454</strain>
    </source>
</reference>
<sequence>MEETWYSLPKEIREGIRYVSAMFYPEGLMPRWKEMRPMVFSLSKQVKGYSLQQVIEELEHFDFFREYFKEEPLSDVKLPASYVKLFDGLVEDLRSPRFLDDVATRFHVITEGVLATVGLKILNETSRKYGLVKFNEGVKNIIEDEARHVNYGLSLIQDPEYAVRRVEELYPLAVQIMKDSREKLEPMGYSLKELLELMEELKRARIEKIKARITA</sequence>
<reference evidence="1" key="1">
    <citation type="submission" date="2015-03" db="EMBL/GenBank/DDBJ databases">
        <title>Metagenome Sequencing of an Archaeal-Dominated Microbial Community from a Hot Spring at the Los Azufres Geothermal Field, Mexico.</title>
        <authorList>
            <person name="Servin-Garciduenas L.E."/>
            <person name="Martinez-Romero E."/>
        </authorList>
    </citation>
    <scope>NUCLEOTIDE SEQUENCE [LARGE SCALE GENOMIC DNA]</scope>
    <source>
        <strain evidence="1">AZ1-454</strain>
    </source>
</reference>
<comment type="caution">
    <text evidence="1">The sequence shown here is derived from an EMBL/GenBank/DDBJ whole genome shotgun (WGS) entry which is preliminary data.</text>
</comment>
<proteinExistence type="predicted"/>
<accession>A0A0F2LNW0</accession>
<dbReference type="EMBL" id="JZWS01000015">
    <property type="protein sequence ID" value="KJR79227.1"/>
    <property type="molecule type" value="Genomic_DNA"/>
</dbReference>
<gene>
    <name evidence="2" type="ORF">TQ35_006040</name>
    <name evidence="1" type="ORF">TQ35_02960</name>
</gene>
<evidence type="ECO:0000313" key="1">
    <source>
        <dbReference type="EMBL" id="KJR79227.1"/>
    </source>
</evidence>